<dbReference type="SUPFAM" id="SSF48557">
    <property type="entry name" value="L-aspartase-like"/>
    <property type="match status" value="2"/>
</dbReference>
<name>A0ABQ9DNQ1_9PASS</name>
<evidence type="ECO:0000313" key="3">
    <source>
        <dbReference type="Proteomes" id="UP001145742"/>
    </source>
</evidence>
<protein>
    <recommendedName>
        <fullName evidence="1">Fumarate lyase N-terminal domain-containing protein</fullName>
    </recommendedName>
</protein>
<keyword evidence="3" id="KW-1185">Reference proteome</keyword>
<dbReference type="EMBL" id="WHWB01033055">
    <property type="protein sequence ID" value="KAJ7422296.1"/>
    <property type="molecule type" value="Genomic_DNA"/>
</dbReference>
<dbReference type="InterPro" id="IPR009049">
    <property type="entry name" value="Argininosuccinate_lyase"/>
</dbReference>
<sequence>MEMLSASITVDQRLSEVDIQGSMAYAKALEKAGILSKTELEKILSGLEKGHKLWGGRFSGSTDPVMEMLNASISYDQRLSEVDIQGSMAYAKALEKAGILSKTELEKILGGLEKVSEEWSKGAFVLKQSDEDIHTANERRLKVWVPCPLVPVPLCPDLPDVKGSIPL</sequence>
<dbReference type="InterPro" id="IPR022761">
    <property type="entry name" value="Fumarate_lyase_N"/>
</dbReference>
<dbReference type="PANTHER" id="PTHR43814">
    <property type="entry name" value="ARGININOSUCCINATE LYASE"/>
    <property type="match status" value="1"/>
</dbReference>
<dbReference type="Pfam" id="PF00206">
    <property type="entry name" value="Lyase_1"/>
    <property type="match status" value="1"/>
</dbReference>
<reference evidence="2" key="1">
    <citation type="submission" date="2019-10" db="EMBL/GenBank/DDBJ databases">
        <authorList>
            <person name="Soares A.E.R."/>
            <person name="Aleixo A."/>
            <person name="Schneider P."/>
            <person name="Miyaki C.Y."/>
            <person name="Schneider M.P."/>
            <person name="Mello C."/>
            <person name="Vasconcelos A.T.R."/>
        </authorList>
    </citation>
    <scope>NUCLEOTIDE SEQUENCE</scope>
    <source>
        <tissue evidence="2">Muscle</tissue>
    </source>
</reference>
<dbReference type="Proteomes" id="UP001145742">
    <property type="component" value="Unassembled WGS sequence"/>
</dbReference>
<evidence type="ECO:0000313" key="2">
    <source>
        <dbReference type="EMBL" id="KAJ7422296.1"/>
    </source>
</evidence>
<gene>
    <name evidence="2" type="ORF">WISP_38589</name>
</gene>
<dbReference type="InterPro" id="IPR024083">
    <property type="entry name" value="Fumarase/histidase_N"/>
</dbReference>
<evidence type="ECO:0000259" key="1">
    <source>
        <dbReference type="Pfam" id="PF00206"/>
    </source>
</evidence>
<proteinExistence type="predicted"/>
<dbReference type="PANTHER" id="PTHR43814:SF1">
    <property type="entry name" value="ARGININOSUCCINATE LYASE"/>
    <property type="match status" value="1"/>
</dbReference>
<feature type="domain" description="Fumarate lyase N-terminal" evidence="1">
    <location>
        <begin position="56"/>
        <end position="142"/>
    </location>
</feature>
<comment type="caution">
    <text evidence="2">The sequence shown here is derived from an EMBL/GenBank/DDBJ whole genome shotgun (WGS) entry which is preliminary data.</text>
</comment>
<organism evidence="2 3">
    <name type="scientific">Willisornis vidua</name>
    <name type="common">Xingu scale-backed antbird</name>
    <dbReference type="NCBI Taxonomy" id="1566151"/>
    <lineage>
        <taxon>Eukaryota</taxon>
        <taxon>Metazoa</taxon>
        <taxon>Chordata</taxon>
        <taxon>Craniata</taxon>
        <taxon>Vertebrata</taxon>
        <taxon>Euteleostomi</taxon>
        <taxon>Archelosauria</taxon>
        <taxon>Archosauria</taxon>
        <taxon>Dinosauria</taxon>
        <taxon>Saurischia</taxon>
        <taxon>Theropoda</taxon>
        <taxon>Coelurosauria</taxon>
        <taxon>Aves</taxon>
        <taxon>Neognathae</taxon>
        <taxon>Neoaves</taxon>
        <taxon>Telluraves</taxon>
        <taxon>Australaves</taxon>
        <taxon>Passeriformes</taxon>
        <taxon>Thamnophilidae</taxon>
        <taxon>Willisornis</taxon>
    </lineage>
</organism>
<dbReference type="InterPro" id="IPR008948">
    <property type="entry name" value="L-Aspartase-like"/>
</dbReference>
<dbReference type="Gene3D" id="1.10.275.10">
    <property type="entry name" value="Fumarase/aspartase (N-terminal domain)"/>
    <property type="match status" value="2"/>
</dbReference>
<accession>A0ABQ9DNQ1</accession>